<evidence type="ECO:0000313" key="2">
    <source>
        <dbReference type="EMBL" id="VDP88795.1"/>
    </source>
</evidence>
<evidence type="ECO:0000256" key="1">
    <source>
        <dbReference type="SAM" id="SignalP"/>
    </source>
</evidence>
<organism evidence="4">
    <name type="scientific">Echinostoma caproni</name>
    <dbReference type="NCBI Taxonomy" id="27848"/>
    <lineage>
        <taxon>Eukaryota</taxon>
        <taxon>Metazoa</taxon>
        <taxon>Spiralia</taxon>
        <taxon>Lophotrochozoa</taxon>
        <taxon>Platyhelminthes</taxon>
        <taxon>Trematoda</taxon>
        <taxon>Digenea</taxon>
        <taxon>Plagiorchiida</taxon>
        <taxon>Echinostomata</taxon>
        <taxon>Echinostomatoidea</taxon>
        <taxon>Echinostomatidae</taxon>
        <taxon>Echinostoma</taxon>
    </lineage>
</organism>
<keyword evidence="1" id="KW-0732">Signal</keyword>
<dbReference type="WBParaSite" id="ECPE_0001169901-mRNA-1">
    <property type="protein sequence ID" value="ECPE_0001169901-mRNA-1"/>
    <property type="gene ID" value="ECPE_0001169901"/>
</dbReference>
<keyword evidence="3" id="KW-1185">Reference proteome</keyword>
<evidence type="ECO:0000313" key="3">
    <source>
        <dbReference type="Proteomes" id="UP000272942"/>
    </source>
</evidence>
<name>A0A183AXH9_9TREM</name>
<dbReference type="AlphaFoldDB" id="A0A183AXH9"/>
<evidence type="ECO:0000313" key="4">
    <source>
        <dbReference type="WBParaSite" id="ECPE_0001169901-mRNA-1"/>
    </source>
</evidence>
<dbReference type="Proteomes" id="UP000272942">
    <property type="component" value="Unassembled WGS sequence"/>
</dbReference>
<reference evidence="2 3" key="2">
    <citation type="submission" date="2018-11" db="EMBL/GenBank/DDBJ databases">
        <authorList>
            <consortium name="Pathogen Informatics"/>
        </authorList>
    </citation>
    <scope>NUCLEOTIDE SEQUENCE [LARGE SCALE GENOMIC DNA]</scope>
    <source>
        <strain evidence="2 3">Egypt</strain>
    </source>
</reference>
<feature type="signal peptide" evidence="1">
    <location>
        <begin position="1"/>
        <end position="24"/>
    </location>
</feature>
<protein>
    <submittedName>
        <fullName evidence="4">Apple domain-containing protein</fullName>
    </submittedName>
</protein>
<proteinExistence type="predicted"/>
<dbReference type="EMBL" id="UZAN01051269">
    <property type="protein sequence ID" value="VDP88795.1"/>
    <property type="molecule type" value="Genomic_DNA"/>
</dbReference>
<feature type="chain" id="PRO_5043138241" evidence="1">
    <location>
        <begin position="25"/>
        <end position="435"/>
    </location>
</feature>
<accession>A0A183AXH9</accession>
<reference evidence="4" key="1">
    <citation type="submission" date="2016-06" db="UniProtKB">
        <authorList>
            <consortium name="WormBaseParasite"/>
        </authorList>
    </citation>
    <scope>IDENTIFICATION</scope>
</reference>
<sequence>MGTNILAAPHVFFLTLSVWLHCVALDQSVLFPEQPVERCVGHLMLVTADPIRGAAYPEREELTRIIGLPHGSDSCRMACLLHRGCWAARFQTDHVGLETCILYPKMAVHVWWKPKPQRYLEDDEAIRPILLTIPTEWMNRTMPKQFHWTCCRGWWELLDLRAQEKTAKQIACALRESTDPTDSLSCTPGEPISLAGYIRHCPSRGYWSAYSHTYGVAIECQTIEEFVSLINNTLASERVQLFGSSATEVLIVSRFYTQNPLDCVTECYKHPCCVGPLYQLKRWWCILLGPIKGPSVCTTQISTSFEWGIPHKLSTLRVLLNPFILWRYECCSLPDWFSGRFAQTNDAFVRITEDRPFHPDQLGYCLCEAPQVDRIYLVNQSDLLCTEEKPCELEYRQKYAIAPSALLVDRHRPIAVHENGVTRWYGMKHQEWNKR</sequence>
<gene>
    <name evidence="2" type="ORF">ECPE_LOCUS11664</name>
</gene>